<dbReference type="GO" id="GO:0030170">
    <property type="term" value="F:pyridoxal phosphate binding"/>
    <property type="evidence" value="ECO:0007669"/>
    <property type="project" value="InterPro"/>
</dbReference>
<gene>
    <name evidence="7" type="primary">MET17</name>
    <name evidence="7" type="ORF">DFQ27_002260</name>
</gene>
<proteinExistence type="inferred from homology"/>
<dbReference type="PIRSF" id="PIRSF001434">
    <property type="entry name" value="CGS"/>
    <property type="match status" value="1"/>
</dbReference>
<accession>A0A9P6Q7W7</accession>
<dbReference type="GO" id="GO:0019346">
    <property type="term" value="P:transsulfuration"/>
    <property type="evidence" value="ECO:0007669"/>
    <property type="project" value="InterPro"/>
</dbReference>
<keyword evidence="4 5" id="KW-0663">Pyridoxal phosphate</keyword>
<dbReference type="InterPro" id="IPR054542">
    <property type="entry name" value="Cys_met_metab_PP"/>
</dbReference>
<organism evidence="7 8">
    <name type="scientific">Actinomortierella ambigua</name>
    <dbReference type="NCBI Taxonomy" id="1343610"/>
    <lineage>
        <taxon>Eukaryota</taxon>
        <taxon>Fungi</taxon>
        <taxon>Fungi incertae sedis</taxon>
        <taxon>Mucoromycota</taxon>
        <taxon>Mortierellomycotina</taxon>
        <taxon>Mortierellomycetes</taxon>
        <taxon>Mortierellales</taxon>
        <taxon>Mortierellaceae</taxon>
        <taxon>Actinomortierella</taxon>
    </lineage>
</organism>
<dbReference type="OrthoDB" id="3512640at2759"/>
<comment type="cofactor">
    <cofactor evidence="1 6">
        <name>pyridoxal 5'-phosphate</name>
        <dbReference type="ChEBI" id="CHEBI:597326"/>
    </cofactor>
</comment>
<dbReference type="InterPro" id="IPR015421">
    <property type="entry name" value="PyrdxlP-dep_Trfase_major"/>
</dbReference>
<dbReference type="Gene3D" id="3.40.640.10">
    <property type="entry name" value="Type I PLP-dependent aspartate aminotransferase-like (Major domain)"/>
    <property type="match status" value="1"/>
</dbReference>
<protein>
    <submittedName>
        <fullName evidence="7">Homocysteine synthase</fullName>
    </submittedName>
</protein>
<evidence type="ECO:0000256" key="4">
    <source>
        <dbReference type="ARBA" id="ARBA00022898"/>
    </source>
</evidence>
<dbReference type="CDD" id="cd00614">
    <property type="entry name" value="CGS_like"/>
    <property type="match status" value="1"/>
</dbReference>
<dbReference type="PANTHER" id="PTHR43797:SF2">
    <property type="entry name" value="HOMOCYSTEINE_CYSTEINE SYNTHASE"/>
    <property type="match status" value="1"/>
</dbReference>
<evidence type="ECO:0000256" key="1">
    <source>
        <dbReference type="ARBA" id="ARBA00001933"/>
    </source>
</evidence>
<comment type="similarity">
    <text evidence="2 6">Belongs to the trans-sulfuration enzymes family.</text>
</comment>
<evidence type="ECO:0000313" key="7">
    <source>
        <dbReference type="EMBL" id="KAG0262591.1"/>
    </source>
</evidence>
<dbReference type="PANTHER" id="PTHR43797">
    <property type="entry name" value="HOMOCYSTEINE/CYSTEINE SYNTHASE"/>
    <property type="match status" value="1"/>
</dbReference>
<comment type="caution">
    <text evidence="7">The sequence shown here is derived from an EMBL/GenBank/DDBJ whole genome shotgun (WGS) entry which is preliminary data.</text>
</comment>
<dbReference type="EMBL" id="JAAAJB010000183">
    <property type="protein sequence ID" value="KAG0262591.1"/>
    <property type="molecule type" value="Genomic_DNA"/>
</dbReference>
<keyword evidence="3" id="KW-0808">Transferase</keyword>
<dbReference type="AlphaFoldDB" id="A0A9P6Q7W7"/>
<dbReference type="GO" id="GO:0005737">
    <property type="term" value="C:cytoplasm"/>
    <property type="evidence" value="ECO:0007669"/>
    <property type="project" value="TreeGrafter"/>
</dbReference>
<dbReference type="GO" id="GO:0006535">
    <property type="term" value="P:cysteine biosynthetic process from serine"/>
    <property type="evidence" value="ECO:0007669"/>
    <property type="project" value="TreeGrafter"/>
</dbReference>
<dbReference type="Proteomes" id="UP000807716">
    <property type="component" value="Unassembled WGS sequence"/>
</dbReference>
<dbReference type="GO" id="GO:0071269">
    <property type="term" value="P:L-homocysteine biosynthetic process"/>
    <property type="evidence" value="ECO:0007669"/>
    <property type="project" value="TreeGrafter"/>
</dbReference>
<feature type="modified residue" description="N6-(pyridoxal phosphate)lysine" evidence="5">
    <location>
        <position position="212"/>
    </location>
</feature>
<keyword evidence="8" id="KW-1185">Reference proteome</keyword>
<evidence type="ECO:0000256" key="2">
    <source>
        <dbReference type="ARBA" id="ARBA00009077"/>
    </source>
</evidence>
<name>A0A9P6Q7W7_9FUNG</name>
<evidence type="ECO:0000256" key="6">
    <source>
        <dbReference type="RuleBase" id="RU362118"/>
    </source>
</evidence>
<evidence type="ECO:0000256" key="5">
    <source>
        <dbReference type="PIRSR" id="PIRSR001434-2"/>
    </source>
</evidence>
<dbReference type="Pfam" id="PF01053">
    <property type="entry name" value="Cys_Met_Meta_PP"/>
    <property type="match status" value="1"/>
</dbReference>
<dbReference type="FunFam" id="3.40.640.10:FF:000035">
    <property type="entry name" value="O-succinylhomoserine sulfhydrylase"/>
    <property type="match status" value="1"/>
</dbReference>
<dbReference type="InterPro" id="IPR015422">
    <property type="entry name" value="PyrdxlP-dep_Trfase_small"/>
</dbReference>
<dbReference type="GO" id="GO:0003961">
    <property type="term" value="F:O-acetylhomoserine aminocarboxypropyltransferase activity"/>
    <property type="evidence" value="ECO:0007669"/>
    <property type="project" value="TreeGrafter"/>
</dbReference>
<reference evidence="7" key="1">
    <citation type="journal article" date="2020" name="Fungal Divers.">
        <title>Resolving the Mortierellaceae phylogeny through synthesis of multi-gene phylogenetics and phylogenomics.</title>
        <authorList>
            <person name="Vandepol N."/>
            <person name="Liber J."/>
            <person name="Desiro A."/>
            <person name="Na H."/>
            <person name="Kennedy M."/>
            <person name="Barry K."/>
            <person name="Grigoriev I.V."/>
            <person name="Miller A.N."/>
            <person name="O'Donnell K."/>
            <person name="Stajich J.E."/>
            <person name="Bonito G."/>
        </authorList>
    </citation>
    <scope>NUCLEOTIDE SEQUENCE</scope>
    <source>
        <strain evidence="7">BC1065</strain>
    </source>
</reference>
<dbReference type="Gene3D" id="3.90.1150.10">
    <property type="entry name" value="Aspartate Aminotransferase, domain 1"/>
    <property type="match status" value="1"/>
</dbReference>
<evidence type="ECO:0000256" key="3">
    <source>
        <dbReference type="ARBA" id="ARBA00022679"/>
    </source>
</evidence>
<dbReference type="PROSITE" id="PS00868">
    <property type="entry name" value="CYS_MET_METAB_PP"/>
    <property type="match status" value="1"/>
</dbReference>
<evidence type="ECO:0000313" key="8">
    <source>
        <dbReference type="Proteomes" id="UP000807716"/>
    </source>
</evidence>
<dbReference type="GO" id="GO:0004124">
    <property type="term" value="F:cysteine synthase activity"/>
    <property type="evidence" value="ECO:0007669"/>
    <property type="project" value="TreeGrafter"/>
</dbReference>
<dbReference type="InterPro" id="IPR006235">
    <property type="entry name" value="OAc-hSer/O-AcSer_sulfhydrylase"/>
</dbReference>
<dbReference type="InterPro" id="IPR000277">
    <property type="entry name" value="Cys/Met-Metab_PyrdxlP-dep_enz"/>
</dbReference>
<dbReference type="SUPFAM" id="SSF53383">
    <property type="entry name" value="PLP-dependent transferases"/>
    <property type="match status" value="1"/>
</dbReference>
<dbReference type="InterPro" id="IPR015424">
    <property type="entry name" value="PyrdxlP-dep_Trfase"/>
</dbReference>
<dbReference type="NCBIfam" id="TIGR01326">
    <property type="entry name" value="OAH_OAS_sulfhy"/>
    <property type="match status" value="1"/>
</dbReference>
<sequence length="436" mass="46947">MSKPEKKLHFDTLQVHGGQSPDPTTKARAVPIYASTSFVFNDSEHGARLFALQEFGNIYSRIMNPTNDVFEKRIAALEGGVLALATSSGQAAQFLAITTLAQAGDNIIASSHLYGGTYNQFKVYLPRLGITVKFTNSDEPEAFVKLIDAKTKAVFIESISNPKYAVADIQGIADAIHAHGVPLIVDNTFGAGGFLIRPFDHGADIIVHSATKWIGGHGTHIGGVIVDAGRFPWNNGRFPDFTEPSEGYHGLRYWDAFGNLSFALKARVEGLRDLGASQSPFGSFLLLQGLETLSLRVQRSIDNALALAQWLENHPNVAWVSYPGLSSHPSHERAKKLLRHGFGAVLSFGIKGGPAAAKVFVDSVELASHLANVGDSKTLVISPATTTHQQMTDEEQVASGVTKDLIRVSVGIEHIDDIKEDFDQALKKAVAKVAAA</sequence>